<dbReference type="InterPro" id="IPR016181">
    <property type="entry name" value="Acyl_CoA_acyltransferase"/>
</dbReference>
<sequence length="175" mass="19304">MSAIPDIHEIRPADFSAVEALYPKAFPEEDLLPLVSALLRQGRDVISLVATLDGVLVGHIALTSCRIEGVTERIALLGPLAVTPEWQGRGIGGALIRDSLERLKDQGFSWVFVLGDPGYYGRFGFQPETHLLPPYEIPEEWRTGWQSIRLAGNKSAPGASLIVPPVWRNEALWRP</sequence>
<dbReference type="EMBL" id="AMRL01000008">
    <property type="protein sequence ID" value="EKE76343.1"/>
    <property type="molecule type" value="Genomic_DNA"/>
</dbReference>
<dbReference type="eggNOG" id="COG3153">
    <property type="taxonomic scope" value="Bacteria"/>
</dbReference>
<dbReference type="PANTHER" id="PTHR43617:SF2">
    <property type="entry name" value="UPF0039 PROTEIN SLL0451"/>
    <property type="match status" value="1"/>
</dbReference>
<dbReference type="GO" id="GO:0016747">
    <property type="term" value="F:acyltransferase activity, transferring groups other than amino-acyl groups"/>
    <property type="evidence" value="ECO:0007669"/>
    <property type="project" value="InterPro"/>
</dbReference>
<dbReference type="Gene3D" id="3.40.630.30">
    <property type="match status" value="1"/>
</dbReference>
<dbReference type="CDD" id="cd04301">
    <property type="entry name" value="NAT_SF"/>
    <property type="match status" value="1"/>
</dbReference>
<evidence type="ECO:0000313" key="2">
    <source>
        <dbReference type="EMBL" id="EKE76343.1"/>
    </source>
</evidence>
<feature type="domain" description="N-acetyltransferase" evidence="1">
    <location>
        <begin position="5"/>
        <end position="144"/>
    </location>
</feature>
<proteinExistence type="predicted"/>
<dbReference type="AlphaFoldDB" id="K2JLZ0"/>
<gene>
    <name evidence="2" type="ORF">P24_08349</name>
</gene>
<dbReference type="STRING" id="1207063.P24_08349"/>
<dbReference type="PANTHER" id="PTHR43617">
    <property type="entry name" value="L-AMINO ACID N-ACETYLTRANSFERASE"/>
    <property type="match status" value="1"/>
</dbReference>
<name>K2JLZ0_9PROT</name>
<dbReference type="InterPro" id="IPR050276">
    <property type="entry name" value="MshD_Acetyltransferase"/>
</dbReference>
<protein>
    <submittedName>
        <fullName evidence="2">GNAT family acetyltransferase</fullName>
    </submittedName>
</protein>
<accession>K2JLZ0</accession>
<keyword evidence="3" id="KW-1185">Reference proteome</keyword>
<dbReference type="Pfam" id="PF00583">
    <property type="entry name" value="Acetyltransf_1"/>
    <property type="match status" value="1"/>
</dbReference>
<dbReference type="SUPFAM" id="SSF55729">
    <property type="entry name" value="Acyl-CoA N-acyltransferases (Nat)"/>
    <property type="match status" value="1"/>
</dbReference>
<organism evidence="2 3">
    <name type="scientific">Oceanibaculum indicum P24</name>
    <dbReference type="NCBI Taxonomy" id="1207063"/>
    <lineage>
        <taxon>Bacteria</taxon>
        <taxon>Pseudomonadati</taxon>
        <taxon>Pseudomonadota</taxon>
        <taxon>Alphaproteobacteria</taxon>
        <taxon>Rhodospirillales</taxon>
        <taxon>Oceanibaculaceae</taxon>
        <taxon>Oceanibaculum</taxon>
    </lineage>
</organism>
<dbReference type="Proteomes" id="UP000006746">
    <property type="component" value="Unassembled WGS sequence"/>
</dbReference>
<comment type="caution">
    <text evidence="2">The sequence shown here is derived from an EMBL/GenBank/DDBJ whole genome shotgun (WGS) entry which is preliminary data.</text>
</comment>
<dbReference type="InterPro" id="IPR000182">
    <property type="entry name" value="GNAT_dom"/>
</dbReference>
<dbReference type="RefSeq" id="WP_008944277.1">
    <property type="nucleotide sequence ID" value="NZ_AMRL01000008.1"/>
</dbReference>
<reference evidence="2 3" key="1">
    <citation type="journal article" date="2012" name="J. Bacteriol.">
        <title>Genome Sequence of Oceanibaculum indicum Type Strain P24.</title>
        <authorList>
            <person name="Lai Q."/>
            <person name="Shao Z."/>
        </authorList>
    </citation>
    <scope>NUCLEOTIDE SEQUENCE [LARGE SCALE GENOMIC DNA]</scope>
    <source>
        <strain evidence="2 3">P24</strain>
    </source>
</reference>
<keyword evidence="2" id="KW-0808">Transferase</keyword>
<evidence type="ECO:0000259" key="1">
    <source>
        <dbReference type="PROSITE" id="PS51186"/>
    </source>
</evidence>
<evidence type="ECO:0000313" key="3">
    <source>
        <dbReference type="Proteomes" id="UP000006746"/>
    </source>
</evidence>
<dbReference type="PROSITE" id="PS51186">
    <property type="entry name" value="GNAT"/>
    <property type="match status" value="1"/>
</dbReference>